<keyword evidence="3" id="KW-1185">Reference proteome</keyword>
<reference evidence="2" key="1">
    <citation type="submission" date="2022-07" db="EMBL/GenBank/DDBJ databases">
        <title>Genome analysis of Parmales, a sister group of diatoms, reveals the evolutionary specialization of diatoms from phago-mixotrophs to photoautotrophs.</title>
        <authorList>
            <person name="Ban H."/>
            <person name="Sato S."/>
            <person name="Yoshikawa S."/>
            <person name="Kazumasa Y."/>
            <person name="Nakamura Y."/>
            <person name="Ichinomiya M."/>
            <person name="Saitoh K."/>
            <person name="Sato N."/>
            <person name="Blanc-Mathieu R."/>
            <person name="Endo H."/>
            <person name="Kuwata A."/>
            <person name="Ogata H."/>
        </authorList>
    </citation>
    <scope>NUCLEOTIDE SEQUENCE</scope>
</reference>
<evidence type="ECO:0000313" key="3">
    <source>
        <dbReference type="Proteomes" id="UP001165082"/>
    </source>
</evidence>
<keyword evidence="1" id="KW-0472">Membrane</keyword>
<feature type="transmembrane region" description="Helical" evidence="1">
    <location>
        <begin position="95"/>
        <end position="118"/>
    </location>
</feature>
<protein>
    <submittedName>
        <fullName evidence="2">Uncharacterized protein</fullName>
    </submittedName>
</protein>
<gene>
    <name evidence="2" type="ORF">TrRE_jg4817</name>
</gene>
<organism evidence="2 3">
    <name type="scientific">Triparma retinervis</name>
    <dbReference type="NCBI Taxonomy" id="2557542"/>
    <lineage>
        <taxon>Eukaryota</taxon>
        <taxon>Sar</taxon>
        <taxon>Stramenopiles</taxon>
        <taxon>Ochrophyta</taxon>
        <taxon>Bolidophyceae</taxon>
        <taxon>Parmales</taxon>
        <taxon>Triparmaceae</taxon>
        <taxon>Triparma</taxon>
    </lineage>
</organism>
<name>A0A9W7CGA1_9STRA</name>
<evidence type="ECO:0000313" key="2">
    <source>
        <dbReference type="EMBL" id="GMI05571.1"/>
    </source>
</evidence>
<keyword evidence="1" id="KW-0812">Transmembrane</keyword>
<dbReference type="OrthoDB" id="10541162at2759"/>
<sequence>MEEDVRYTIGLTEDELDDLLGMREYEEELVDKGGELTNPLAAPSAATTTQLVIITVITTATIAACVTIIEASSPSPLPPTPMPTAGSIVLTPQDYFYSLALSALTGGTTTALALLLLWGPKVADMREEISSTSEAATLEGKLTLKQMKVLAKKRGVRAGKMGKKELARKVVEEKRRMGWRGRLPFY</sequence>
<feature type="transmembrane region" description="Helical" evidence="1">
    <location>
        <begin position="51"/>
        <end position="69"/>
    </location>
</feature>
<comment type="caution">
    <text evidence="2">The sequence shown here is derived from an EMBL/GenBank/DDBJ whole genome shotgun (WGS) entry which is preliminary data.</text>
</comment>
<dbReference type="AlphaFoldDB" id="A0A9W7CGA1"/>
<keyword evidence="1" id="KW-1133">Transmembrane helix</keyword>
<dbReference type="Proteomes" id="UP001165082">
    <property type="component" value="Unassembled WGS sequence"/>
</dbReference>
<evidence type="ECO:0000256" key="1">
    <source>
        <dbReference type="SAM" id="Phobius"/>
    </source>
</evidence>
<proteinExistence type="predicted"/>
<accession>A0A9W7CGA1</accession>
<dbReference type="EMBL" id="BRXZ01000120">
    <property type="protein sequence ID" value="GMI05571.1"/>
    <property type="molecule type" value="Genomic_DNA"/>
</dbReference>